<reference evidence="1" key="1">
    <citation type="submission" date="2022-08" db="EMBL/GenBank/DDBJ databases">
        <title>Genome Sequence of Fusarium decemcellulare.</title>
        <authorList>
            <person name="Buettner E."/>
        </authorList>
    </citation>
    <scope>NUCLEOTIDE SEQUENCE</scope>
    <source>
        <strain evidence="1">Babe19</strain>
    </source>
</reference>
<keyword evidence="2" id="KW-1185">Reference proteome</keyword>
<dbReference type="EMBL" id="JANRMS010001963">
    <property type="protein sequence ID" value="KAJ3525109.1"/>
    <property type="molecule type" value="Genomic_DNA"/>
</dbReference>
<sequence length="524" mass="58789">MLPSKCLHAACLFIGDTRQFPPLTLTTGQDNFKSIFGPQRGMSLFKRIETTSRITFELARNHRARVNAAELEQSTESKIGHSYASTVNSNFVCQFIVQMYRQASILNAEDVQAALENVQVQIRRGSVLILTGYAVQKNAHELLIWQLTPVEIPKELVEVRTIDESPSHEADIVIVDCVRSEQLGFINNRHCLSVMTTRARVATLLVGTDRKMLFPEPFADLIDYLTHRKAIVDLLHYGSRLQVLQWCRSLNACLSQGQENAISIYTKDPSRPDDGVERNALRHPNTVIAVSSSSSLCSVPWNEKFKVQDNISSAARIGTLVRSIPSNSPIVNPQRRVTIQSGDAMTIGPVFRNIQGIDNAPLVDSLRARIGHPWLELVQAMPLSEMIPGPALILLNERNTQIIRLARALGRRDFDDIVWDKTDLTYRWQTMNSDVIKALQEQKLPSFDPSAVISENNPSIRQPSLPNVHLTHSGELISLANIPQPDREPETLSIDTAHQIQDRILALLPELWTRASSLTKCNWI</sequence>
<accession>A0ACC1RUK4</accession>
<comment type="caution">
    <text evidence="1">The sequence shown here is derived from an EMBL/GenBank/DDBJ whole genome shotgun (WGS) entry which is preliminary data.</text>
</comment>
<evidence type="ECO:0000313" key="1">
    <source>
        <dbReference type="EMBL" id="KAJ3525109.1"/>
    </source>
</evidence>
<evidence type="ECO:0000313" key="2">
    <source>
        <dbReference type="Proteomes" id="UP001148629"/>
    </source>
</evidence>
<organism evidence="1 2">
    <name type="scientific">Fusarium decemcellulare</name>
    <dbReference type="NCBI Taxonomy" id="57161"/>
    <lineage>
        <taxon>Eukaryota</taxon>
        <taxon>Fungi</taxon>
        <taxon>Dikarya</taxon>
        <taxon>Ascomycota</taxon>
        <taxon>Pezizomycotina</taxon>
        <taxon>Sordariomycetes</taxon>
        <taxon>Hypocreomycetidae</taxon>
        <taxon>Hypocreales</taxon>
        <taxon>Nectriaceae</taxon>
        <taxon>Fusarium</taxon>
        <taxon>Fusarium decemcellulare species complex</taxon>
    </lineage>
</organism>
<gene>
    <name evidence="1" type="ORF">NM208_g11782</name>
</gene>
<name>A0ACC1RUK4_9HYPO</name>
<proteinExistence type="predicted"/>
<protein>
    <submittedName>
        <fullName evidence="1">Uncharacterized protein</fullName>
    </submittedName>
</protein>
<dbReference type="Proteomes" id="UP001148629">
    <property type="component" value="Unassembled WGS sequence"/>
</dbReference>